<proteinExistence type="predicted"/>
<dbReference type="Proteomes" id="UP000531151">
    <property type="component" value="Unassembled WGS sequence"/>
</dbReference>
<dbReference type="AlphaFoldDB" id="A0A7K4JDL9"/>
<feature type="region of interest" description="Disordered" evidence="2">
    <location>
        <begin position="352"/>
        <end position="371"/>
    </location>
</feature>
<evidence type="ECO:0000313" key="3">
    <source>
        <dbReference type="EMBL" id="NWH63441.1"/>
    </source>
</evidence>
<dbReference type="OrthoDB" id="10051906at2759"/>
<evidence type="ECO:0000256" key="1">
    <source>
        <dbReference type="SAM" id="Coils"/>
    </source>
</evidence>
<feature type="non-terminal residue" evidence="3">
    <location>
        <position position="444"/>
    </location>
</feature>
<feature type="compositionally biased region" description="Polar residues" evidence="2">
    <location>
        <begin position="68"/>
        <end position="81"/>
    </location>
</feature>
<dbReference type="PANTHER" id="PTHR43696">
    <property type="entry name" value="COILED-COIL DOMAIN-CONTAINING PROTEIN 157"/>
    <property type="match status" value="1"/>
</dbReference>
<comment type="caution">
    <text evidence="3">The sequence shown here is derived from an EMBL/GenBank/DDBJ whole genome shotgun (WGS) entry which is preliminary data.</text>
</comment>
<organism evidence="3 4">
    <name type="scientific">Geococcyx californianus</name>
    <name type="common">Greater roadrunner</name>
    <name type="synonym">Saurothera californiana</name>
    <dbReference type="NCBI Taxonomy" id="8947"/>
    <lineage>
        <taxon>Eukaryota</taxon>
        <taxon>Metazoa</taxon>
        <taxon>Chordata</taxon>
        <taxon>Craniata</taxon>
        <taxon>Vertebrata</taxon>
        <taxon>Euteleostomi</taxon>
        <taxon>Archelosauria</taxon>
        <taxon>Archosauria</taxon>
        <taxon>Dinosauria</taxon>
        <taxon>Saurischia</taxon>
        <taxon>Theropoda</taxon>
        <taxon>Coelurosauria</taxon>
        <taxon>Aves</taxon>
        <taxon>Neognathae</taxon>
        <taxon>Neoaves</taxon>
        <taxon>Otidimorphae</taxon>
        <taxon>Cuculiformes</taxon>
        <taxon>Neomorphidae</taxon>
        <taxon>Geococcyx</taxon>
    </lineage>
</organism>
<keyword evidence="1" id="KW-0175">Coiled coil</keyword>
<sequence>QKKACRKEIPTLQSPCQAGKPEGTHLKCCLPDVFELRTPAEVAQSSPCPAPSVRAAGGSQPQAPCGTARSSHSVSTQTRGSSLPPCDTCASAQASLREVGTAITSICQSQNIPSALSRFQGMVEETAGRMTLSATDMSYWASEQSKDLSRISKHLKTLLQQVSPLKSELEESEKQKDELRKQVEDFSRLLQVEKETQAQQRKEAQQNLEVKNKEYLDAVARLEQDKEDLRRGTVLFPAPCLSEVTKTSLLEEMRTTMVPRSQVQELEEKVQLLTSQQDSLGQELSATTTQLEKEKAKVESVLRHQESLQAKQRTLLQQLDSLDQEREELQASLGEAEEEKVRLVEQLDESRAQSGKQLQAQQQQERELQKQAQEMKERERLLVFFPELHISAEMQFESTGNLTEDMEKQLQANSIRIGVLEQENVQLRSALAKVKAAAEQGVLK</sequence>
<name>A0A7K4JDL9_GEOCA</name>
<dbReference type="EMBL" id="VWPV01022107">
    <property type="protein sequence ID" value="NWH63441.1"/>
    <property type="molecule type" value="Genomic_DNA"/>
</dbReference>
<reference evidence="3 4" key="1">
    <citation type="submission" date="2019-09" db="EMBL/GenBank/DDBJ databases">
        <title>Bird 10,000 Genomes (B10K) Project - Family phase.</title>
        <authorList>
            <person name="Zhang G."/>
        </authorList>
    </citation>
    <scope>NUCLEOTIDE SEQUENCE [LARGE SCALE GENOMIC DNA]</scope>
    <source>
        <strain evidence="3">B10K-CU-031-07</strain>
        <tissue evidence="3">Muscle</tissue>
    </source>
</reference>
<gene>
    <name evidence="3" type="primary">Ccdc157</name>
    <name evidence="3" type="ORF">GEOCAL_R07851</name>
</gene>
<keyword evidence="4" id="KW-1185">Reference proteome</keyword>
<feature type="non-terminal residue" evidence="3">
    <location>
        <position position="1"/>
    </location>
</feature>
<protein>
    <submittedName>
        <fullName evidence="3">CC157 protein</fullName>
    </submittedName>
</protein>
<evidence type="ECO:0000256" key="2">
    <source>
        <dbReference type="SAM" id="MobiDB-lite"/>
    </source>
</evidence>
<dbReference type="PANTHER" id="PTHR43696:SF9">
    <property type="entry name" value="COILED-COIL DOMAIN-CONTAINING PROTEIN 157"/>
    <property type="match status" value="1"/>
</dbReference>
<accession>A0A7K4JDL9</accession>
<feature type="coiled-coil region" evidence="1">
    <location>
        <begin position="155"/>
        <end position="232"/>
    </location>
</feature>
<evidence type="ECO:0000313" key="4">
    <source>
        <dbReference type="Proteomes" id="UP000531151"/>
    </source>
</evidence>
<dbReference type="InterPro" id="IPR029681">
    <property type="entry name" value="CCDC157"/>
</dbReference>
<feature type="region of interest" description="Disordered" evidence="2">
    <location>
        <begin position="44"/>
        <end position="84"/>
    </location>
</feature>